<keyword evidence="3" id="KW-0833">Ubl conjugation pathway</keyword>
<dbReference type="PANTHER" id="PTHR22990:SF15">
    <property type="entry name" value="F-BOX ONLY PROTEIN 10"/>
    <property type="match status" value="1"/>
</dbReference>
<dbReference type="InterPro" id="IPR051550">
    <property type="entry name" value="SCF-Subunits/Alg-Epimerases"/>
</dbReference>
<keyword evidence="2" id="KW-0677">Repeat</keyword>
<feature type="domain" description="DUF1565" evidence="4">
    <location>
        <begin position="104"/>
        <end position="306"/>
    </location>
</feature>
<dbReference type="InterPro" id="IPR011050">
    <property type="entry name" value="Pectin_lyase_fold/virulence"/>
</dbReference>
<dbReference type="Gene3D" id="2.160.20.10">
    <property type="entry name" value="Single-stranded right-handed beta-helix, Pectin lyase-like"/>
    <property type="match status" value="1"/>
</dbReference>
<dbReference type="Pfam" id="PF07602">
    <property type="entry name" value="DUF1565"/>
    <property type="match status" value="1"/>
</dbReference>
<accession>U7Q782</accession>
<evidence type="ECO:0000256" key="1">
    <source>
        <dbReference type="ARBA" id="ARBA00004906"/>
    </source>
</evidence>
<sequence length="323" mass="35050">MNSASHRNCEFTSHNLNLKLDHQKLSLTKRSQRYRSDLNDESTHLQWSSRFQRLSLLLVALTGFHLGIAPTETLAEPLLTQQVAQTPQSPNTPTNIIYVSASVGDDTGDGSQQSPLRTITQALTLAQPNTAIILAPGTYSAQTGEQFPLMLRPNITVQGNPNTRGEAIIISGGGFYTSRTFAKQDIAVLGANGARISGVTVTNPNPRGYGLWVESTSMIVSNNTFTRNTHDGISVVGTGAPLIQENNFSENGANGITVFGSSRPEIRNNEFQNTGFGINISQNAAPFIAGNRIIFNKDGVVIQANARPILRDNYIERNERDGI</sequence>
<evidence type="ECO:0000313" key="6">
    <source>
        <dbReference type="Proteomes" id="UP000017127"/>
    </source>
</evidence>
<proteinExistence type="predicted"/>
<dbReference type="EMBL" id="AUZM01000248">
    <property type="protein sequence ID" value="ERT03724.1"/>
    <property type="molecule type" value="Genomic_DNA"/>
</dbReference>
<dbReference type="InterPro" id="IPR022441">
    <property type="entry name" value="Para_beta_helix_rpt-2"/>
</dbReference>
<feature type="non-terminal residue" evidence="5">
    <location>
        <position position="323"/>
    </location>
</feature>
<dbReference type="InterPro" id="IPR012334">
    <property type="entry name" value="Pectin_lyas_fold"/>
</dbReference>
<protein>
    <recommendedName>
        <fullName evidence="4">DUF1565 domain-containing protein</fullName>
    </recommendedName>
</protein>
<evidence type="ECO:0000256" key="2">
    <source>
        <dbReference type="ARBA" id="ARBA00022737"/>
    </source>
</evidence>
<dbReference type="SUPFAM" id="SSF51126">
    <property type="entry name" value="Pectin lyase-like"/>
    <property type="match status" value="1"/>
</dbReference>
<evidence type="ECO:0000256" key="3">
    <source>
        <dbReference type="ARBA" id="ARBA00022786"/>
    </source>
</evidence>
<gene>
    <name evidence="5" type="ORF">M595_6336</name>
</gene>
<dbReference type="NCBIfam" id="TIGR03804">
    <property type="entry name" value="para_beta_helix"/>
    <property type="match status" value="3"/>
</dbReference>
<dbReference type="SMART" id="SM00710">
    <property type="entry name" value="PbH1"/>
    <property type="match status" value="5"/>
</dbReference>
<reference evidence="5 6" key="1">
    <citation type="journal article" date="2013" name="Front. Microbiol.">
        <title>Comparative genomic analyses of the cyanobacterium, Lyngbya aestuarii BL J, a powerful hydrogen producer.</title>
        <authorList>
            <person name="Kothari A."/>
            <person name="Vaughn M."/>
            <person name="Garcia-Pichel F."/>
        </authorList>
    </citation>
    <scope>NUCLEOTIDE SEQUENCE [LARGE SCALE GENOMIC DNA]</scope>
    <source>
        <strain evidence="5 6">BL J</strain>
    </source>
</reference>
<dbReference type="PANTHER" id="PTHR22990">
    <property type="entry name" value="F-BOX ONLY PROTEIN"/>
    <property type="match status" value="1"/>
</dbReference>
<dbReference type="Proteomes" id="UP000017127">
    <property type="component" value="Unassembled WGS sequence"/>
</dbReference>
<dbReference type="RefSeq" id="WP_023069899.1">
    <property type="nucleotide sequence ID" value="NZ_AUZM01000248.1"/>
</dbReference>
<comment type="caution">
    <text evidence="5">The sequence shown here is derived from an EMBL/GenBank/DDBJ whole genome shotgun (WGS) entry which is preliminary data.</text>
</comment>
<dbReference type="AlphaFoldDB" id="U7Q782"/>
<dbReference type="InterPro" id="IPR011459">
    <property type="entry name" value="DUF1565"/>
</dbReference>
<evidence type="ECO:0000313" key="5">
    <source>
        <dbReference type="EMBL" id="ERT03724.1"/>
    </source>
</evidence>
<keyword evidence="6" id="KW-1185">Reference proteome</keyword>
<evidence type="ECO:0000259" key="4">
    <source>
        <dbReference type="Pfam" id="PF07602"/>
    </source>
</evidence>
<name>U7Q782_9CYAN</name>
<dbReference type="GO" id="GO:0006511">
    <property type="term" value="P:ubiquitin-dependent protein catabolic process"/>
    <property type="evidence" value="ECO:0007669"/>
    <property type="project" value="TreeGrafter"/>
</dbReference>
<dbReference type="InterPro" id="IPR006626">
    <property type="entry name" value="PbH1"/>
</dbReference>
<comment type="pathway">
    <text evidence="1">Protein modification; protein ubiquitination.</text>
</comment>
<organism evidence="5 6">
    <name type="scientific">Lyngbya aestuarii BL J</name>
    <dbReference type="NCBI Taxonomy" id="1348334"/>
    <lineage>
        <taxon>Bacteria</taxon>
        <taxon>Bacillati</taxon>
        <taxon>Cyanobacteriota</taxon>
        <taxon>Cyanophyceae</taxon>
        <taxon>Oscillatoriophycideae</taxon>
        <taxon>Oscillatoriales</taxon>
        <taxon>Microcoleaceae</taxon>
        <taxon>Lyngbya</taxon>
    </lineage>
</organism>